<reference evidence="1" key="1">
    <citation type="submission" date="2022-01" db="EMBL/GenBank/DDBJ databases">
        <authorList>
            <person name="King R."/>
        </authorList>
    </citation>
    <scope>NUCLEOTIDE SEQUENCE</scope>
</reference>
<evidence type="ECO:0000313" key="2">
    <source>
        <dbReference type="Proteomes" id="UP001152798"/>
    </source>
</evidence>
<evidence type="ECO:0000313" key="1">
    <source>
        <dbReference type="EMBL" id="CAH1399695.1"/>
    </source>
</evidence>
<dbReference type="Proteomes" id="UP001152798">
    <property type="component" value="Chromosome 4"/>
</dbReference>
<sequence length="166" mass="18494">MLFVWERIILNKIGVSNYVENVVRNAVKRPSLAGNASDPGIRPPLPMALPYESVSPWLDQSRSIPVNAQLPSLSPLRMDRIASGFQEIALIKLDDISLDKAIFMDRAVQNSPPVMSVTGIARSRKFFRQRNSFEDDGTHVLVVPGHVSTATRGRRPLFSRESLQVS</sequence>
<organism evidence="1 2">
    <name type="scientific">Nezara viridula</name>
    <name type="common">Southern green stink bug</name>
    <name type="synonym">Cimex viridulus</name>
    <dbReference type="NCBI Taxonomy" id="85310"/>
    <lineage>
        <taxon>Eukaryota</taxon>
        <taxon>Metazoa</taxon>
        <taxon>Ecdysozoa</taxon>
        <taxon>Arthropoda</taxon>
        <taxon>Hexapoda</taxon>
        <taxon>Insecta</taxon>
        <taxon>Pterygota</taxon>
        <taxon>Neoptera</taxon>
        <taxon>Paraneoptera</taxon>
        <taxon>Hemiptera</taxon>
        <taxon>Heteroptera</taxon>
        <taxon>Panheteroptera</taxon>
        <taxon>Pentatomomorpha</taxon>
        <taxon>Pentatomoidea</taxon>
        <taxon>Pentatomidae</taxon>
        <taxon>Pentatominae</taxon>
        <taxon>Nezara</taxon>
    </lineage>
</organism>
<dbReference type="AlphaFoldDB" id="A0A9P0HCZ9"/>
<dbReference type="EMBL" id="OV725080">
    <property type="protein sequence ID" value="CAH1399695.1"/>
    <property type="molecule type" value="Genomic_DNA"/>
</dbReference>
<keyword evidence="2" id="KW-1185">Reference proteome</keyword>
<gene>
    <name evidence="1" type="ORF">NEZAVI_LOCUS9094</name>
</gene>
<protein>
    <submittedName>
        <fullName evidence="1">Uncharacterized protein</fullName>
    </submittedName>
</protein>
<accession>A0A9P0HCZ9</accession>
<proteinExistence type="predicted"/>
<name>A0A9P0HCZ9_NEZVI</name>